<feature type="compositionally biased region" description="Polar residues" evidence="1">
    <location>
        <begin position="405"/>
        <end position="416"/>
    </location>
</feature>
<gene>
    <name evidence="3" type="ORF">HJC23_004229</name>
</gene>
<accession>A0ABD3Q8M8</accession>
<evidence type="ECO:0000313" key="4">
    <source>
        <dbReference type="Proteomes" id="UP001516023"/>
    </source>
</evidence>
<reference evidence="3 4" key="1">
    <citation type="journal article" date="2020" name="G3 (Bethesda)">
        <title>Improved Reference Genome for Cyclotella cryptica CCMP332, a Model for Cell Wall Morphogenesis, Salinity Adaptation, and Lipid Production in Diatoms (Bacillariophyta).</title>
        <authorList>
            <person name="Roberts W.R."/>
            <person name="Downey K.M."/>
            <person name="Ruck E.C."/>
            <person name="Traller J.C."/>
            <person name="Alverson A.J."/>
        </authorList>
    </citation>
    <scope>NUCLEOTIDE SEQUENCE [LARGE SCALE GENOMIC DNA]</scope>
    <source>
        <strain evidence="3 4">CCMP332</strain>
    </source>
</reference>
<organism evidence="3 4">
    <name type="scientific">Cyclotella cryptica</name>
    <dbReference type="NCBI Taxonomy" id="29204"/>
    <lineage>
        <taxon>Eukaryota</taxon>
        <taxon>Sar</taxon>
        <taxon>Stramenopiles</taxon>
        <taxon>Ochrophyta</taxon>
        <taxon>Bacillariophyta</taxon>
        <taxon>Coscinodiscophyceae</taxon>
        <taxon>Thalassiosirophycidae</taxon>
        <taxon>Stephanodiscales</taxon>
        <taxon>Stephanodiscaceae</taxon>
        <taxon>Cyclotella</taxon>
    </lineage>
</organism>
<comment type="caution">
    <text evidence="3">The sequence shown here is derived from an EMBL/GenBank/DDBJ whole genome shotgun (WGS) entry which is preliminary data.</text>
</comment>
<evidence type="ECO:0000313" key="3">
    <source>
        <dbReference type="EMBL" id="KAL3796432.1"/>
    </source>
</evidence>
<evidence type="ECO:0000256" key="2">
    <source>
        <dbReference type="SAM" id="SignalP"/>
    </source>
</evidence>
<proteinExistence type="predicted"/>
<keyword evidence="4" id="KW-1185">Reference proteome</keyword>
<feature type="chain" id="PRO_5044881437" evidence="2">
    <location>
        <begin position="24"/>
        <end position="606"/>
    </location>
</feature>
<name>A0ABD3Q8M8_9STRA</name>
<dbReference type="AlphaFoldDB" id="A0ABD3Q8M8"/>
<feature type="signal peptide" evidence="2">
    <location>
        <begin position="1"/>
        <end position="23"/>
    </location>
</feature>
<feature type="compositionally biased region" description="Polar residues" evidence="1">
    <location>
        <begin position="497"/>
        <end position="515"/>
    </location>
</feature>
<evidence type="ECO:0000256" key="1">
    <source>
        <dbReference type="SAM" id="MobiDB-lite"/>
    </source>
</evidence>
<protein>
    <submittedName>
        <fullName evidence="3">Uncharacterized protein</fullName>
    </submittedName>
</protein>
<feature type="region of interest" description="Disordered" evidence="1">
    <location>
        <begin position="495"/>
        <end position="518"/>
    </location>
</feature>
<sequence>MTQHQPQHLLLTLAILPLPLTAPHPLYQHYNLTPRNLTPPHHSAIDHHRLLLLEDDHFQFDLDLSTTSQCTSPLIEWSMDHVREMGYAVYKELYDNQILQMPYIYKHFIDRSEEDESFGYDGSETLELIQRHRDTMAFWTEADVDDTMETEGILLLSMHGRDLMDNEKLVPTIIHMFDFENDADVLLFADKVREYIEGIPGGYDNPLLTMNAVATRGGRDSRNPSSSSSSRTVASLIIGDGVLQFVTDAGLTSSGPDFVHAHEFGHHLQYEMDLAHNVPEGYENDIRRKELMADAISAYFLAHDRGGNMDAHEISEFAMTAFATGDCNVGQEDHHGTPKQRYCSSVWGASRAALAKDGSQLIDPETFVDLFNAAYGGILDLDDGECTLILEEPDDDVNYVVVSEPETSSNFDTTGLDTSNADTSAPDSSSPARDFRQDDSLSPEEIDATEGIPTSAEAVFSFDKDYKATDGSSTSSGGGYPVLDGYEITALPDATEQPANSESSSFKPLNGSPASTGLVAFSPEKYEREKEQVTGEADNESFTLVAGRPSETELHFGMGTSYRCNLPWVYCSDEFSSSGRKHGYGTFHRMAIIASCVAALVNSLIR</sequence>
<feature type="compositionally biased region" description="Low complexity" evidence="1">
    <location>
        <begin position="417"/>
        <end position="432"/>
    </location>
</feature>
<feature type="region of interest" description="Disordered" evidence="1">
    <location>
        <begin position="405"/>
        <end position="454"/>
    </location>
</feature>
<dbReference type="EMBL" id="JABMIG020000063">
    <property type="protein sequence ID" value="KAL3796432.1"/>
    <property type="molecule type" value="Genomic_DNA"/>
</dbReference>
<keyword evidence="2" id="KW-0732">Signal</keyword>
<dbReference type="Proteomes" id="UP001516023">
    <property type="component" value="Unassembled WGS sequence"/>
</dbReference>